<feature type="coiled-coil region" evidence="13">
    <location>
        <begin position="151"/>
        <end position="192"/>
    </location>
</feature>
<keyword evidence="17" id="KW-1185">Reference proteome</keyword>
<evidence type="ECO:0000256" key="4">
    <source>
        <dbReference type="ARBA" id="ARBA00008233"/>
    </source>
</evidence>
<evidence type="ECO:0000256" key="12">
    <source>
        <dbReference type="ARBA" id="ARBA00032687"/>
    </source>
</evidence>
<evidence type="ECO:0000256" key="9">
    <source>
        <dbReference type="ARBA" id="ARBA00023121"/>
    </source>
</evidence>
<evidence type="ECO:0000256" key="5">
    <source>
        <dbReference type="ARBA" id="ARBA00019863"/>
    </source>
</evidence>
<feature type="region of interest" description="Disordered" evidence="14">
    <location>
        <begin position="252"/>
        <end position="279"/>
    </location>
</feature>
<dbReference type="AlphaFoldDB" id="A0A814KCZ7"/>
<name>A0A814KCZ7_ADIRI</name>
<organism evidence="16 17">
    <name type="scientific">Adineta ricciae</name>
    <name type="common">Rotifer</name>
    <dbReference type="NCBI Taxonomy" id="249248"/>
    <lineage>
        <taxon>Eukaryota</taxon>
        <taxon>Metazoa</taxon>
        <taxon>Spiralia</taxon>
        <taxon>Gnathifera</taxon>
        <taxon>Rotifera</taxon>
        <taxon>Eurotatoria</taxon>
        <taxon>Bdelloidea</taxon>
        <taxon>Adinetida</taxon>
        <taxon>Adinetidae</taxon>
        <taxon>Adineta</taxon>
    </lineage>
</organism>
<evidence type="ECO:0000256" key="11">
    <source>
        <dbReference type="ARBA" id="ARBA00023136"/>
    </source>
</evidence>
<dbReference type="Pfam" id="PF16026">
    <property type="entry name" value="MIEAP"/>
    <property type="match status" value="1"/>
</dbReference>
<gene>
    <name evidence="16" type="ORF">XAT740_LOCUS15707</name>
</gene>
<keyword evidence="10" id="KW-0496">Mitochondrion</keyword>
<comment type="similarity">
    <text evidence="4">Belongs to the MIEAP family.</text>
</comment>
<dbReference type="PANTHER" id="PTHR21771:SF0">
    <property type="entry name" value="MITOCHONDRIA-EATING PROTEIN"/>
    <property type="match status" value="1"/>
</dbReference>
<dbReference type="InterPro" id="IPR031981">
    <property type="entry name" value="MIEAP_C"/>
</dbReference>
<comment type="subcellular location">
    <subcellularLocation>
        <location evidence="3">Cytoplasm</location>
    </subcellularLocation>
    <subcellularLocation>
        <location evidence="2">Mitochondrion matrix</location>
    </subcellularLocation>
    <subcellularLocation>
        <location evidence="1">Mitochondrion outer membrane</location>
    </subcellularLocation>
</comment>
<dbReference type="GO" id="GO:0008289">
    <property type="term" value="F:lipid binding"/>
    <property type="evidence" value="ECO:0007669"/>
    <property type="project" value="UniProtKB-KW"/>
</dbReference>
<evidence type="ECO:0000256" key="7">
    <source>
        <dbReference type="ARBA" id="ARBA00022787"/>
    </source>
</evidence>
<evidence type="ECO:0000256" key="13">
    <source>
        <dbReference type="SAM" id="Coils"/>
    </source>
</evidence>
<proteinExistence type="inferred from homology"/>
<reference evidence="16" key="1">
    <citation type="submission" date="2021-02" db="EMBL/GenBank/DDBJ databases">
        <authorList>
            <person name="Nowell W R."/>
        </authorList>
    </citation>
    <scope>NUCLEOTIDE SEQUENCE</scope>
</reference>
<accession>A0A814KCZ7</accession>
<keyword evidence="9" id="KW-0446">Lipid-binding</keyword>
<evidence type="ECO:0000256" key="2">
    <source>
        <dbReference type="ARBA" id="ARBA00004305"/>
    </source>
</evidence>
<evidence type="ECO:0000256" key="1">
    <source>
        <dbReference type="ARBA" id="ARBA00004294"/>
    </source>
</evidence>
<keyword evidence="11" id="KW-0472">Membrane</keyword>
<dbReference type="GO" id="GO:0035695">
    <property type="term" value="P:mitophagy by internal vacuole formation"/>
    <property type="evidence" value="ECO:0007669"/>
    <property type="project" value="TreeGrafter"/>
</dbReference>
<evidence type="ECO:0000256" key="14">
    <source>
        <dbReference type="SAM" id="MobiDB-lite"/>
    </source>
</evidence>
<evidence type="ECO:0000313" key="17">
    <source>
        <dbReference type="Proteomes" id="UP000663828"/>
    </source>
</evidence>
<keyword evidence="8 13" id="KW-0175">Coiled coil</keyword>
<evidence type="ECO:0000256" key="6">
    <source>
        <dbReference type="ARBA" id="ARBA00022490"/>
    </source>
</evidence>
<dbReference type="Proteomes" id="UP000663828">
    <property type="component" value="Unassembled WGS sequence"/>
</dbReference>
<evidence type="ECO:0000256" key="3">
    <source>
        <dbReference type="ARBA" id="ARBA00004496"/>
    </source>
</evidence>
<dbReference type="InterPro" id="IPR026169">
    <property type="entry name" value="MIEAP"/>
</dbReference>
<evidence type="ECO:0000313" key="16">
    <source>
        <dbReference type="EMBL" id="CAF1049738.1"/>
    </source>
</evidence>
<dbReference type="GO" id="GO:0005741">
    <property type="term" value="C:mitochondrial outer membrane"/>
    <property type="evidence" value="ECO:0007669"/>
    <property type="project" value="UniProtKB-SubCell"/>
</dbReference>
<sequence length="526" mass="59868">MSAKIFLRRLTDIASFDTLQDKLCRLNDTYSVNSIDTNVSRCIDIIELNARVQRELFKLLNLVSAEGKFYRFFLSSLGLLDQSCHEKAGRMSCGVYGGASTIRARLLPFLNLEASYLNGLLSNTGSDLYPYAWWRYPYAHLRTSAEFHSLANEYEGNLNNLELDLRDANEDNARLEAELEETRAELIDERTKSTGEKMFIEAELSNLRSRLSDTEFRLSLERFKPRSDIALDQAERDIRRLRSDVELAQIRSRSSSPVPSYTSRRPVSPTRSLVPLTSSSSSVQAVREDSLIQCYSDLNARERLSAMDILRTVSDDYDMNRRICFAVVQEAFSVAKRRSNEWKLRLRSQFAITHTGPDSLEDVVQDYINRNVEPYELPTLVSEIIGNLTRNPRLSLPLGVSYTIINAYIREAVRVAWHMSCLSYPMDVAFATDGEVFDSTKYRRSYDSEYGAPLVDHHVWPALMQGGRVVTTGEACTKRGASLNRSRAASPVRLGYTSPVRSRSVSPIRRSRTASPVRFAPINRYY</sequence>
<comment type="caution">
    <text evidence="16">The sequence shown here is derived from an EMBL/GenBank/DDBJ whole genome shotgun (WGS) entry which is preliminary data.</text>
</comment>
<dbReference type="GO" id="GO:0005759">
    <property type="term" value="C:mitochondrial matrix"/>
    <property type="evidence" value="ECO:0007669"/>
    <property type="project" value="UniProtKB-SubCell"/>
</dbReference>
<keyword evidence="6" id="KW-0963">Cytoplasm</keyword>
<dbReference type="PANTHER" id="PTHR21771">
    <property type="entry name" value="MITOCHONDRIA-EATING PROTEIN-RELATED"/>
    <property type="match status" value="1"/>
</dbReference>
<feature type="domain" description="Mitochondria-eating protein C-terminal" evidence="15">
    <location>
        <begin position="287"/>
        <end position="477"/>
    </location>
</feature>
<dbReference type="EMBL" id="CAJNOR010000981">
    <property type="protein sequence ID" value="CAF1049738.1"/>
    <property type="molecule type" value="Genomic_DNA"/>
</dbReference>
<dbReference type="GO" id="GO:0035694">
    <property type="term" value="P:mitochondrial protein catabolic process"/>
    <property type="evidence" value="ECO:0007669"/>
    <property type="project" value="InterPro"/>
</dbReference>
<protein>
    <recommendedName>
        <fullName evidence="5">Mitochondria-eating protein</fullName>
    </recommendedName>
    <alternativeName>
        <fullName evidence="12">Spermatogenesis-associated protein 18</fullName>
    </alternativeName>
</protein>
<keyword evidence="7" id="KW-1000">Mitochondrion outer membrane</keyword>
<evidence type="ECO:0000259" key="15">
    <source>
        <dbReference type="Pfam" id="PF16026"/>
    </source>
</evidence>
<evidence type="ECO:0000256" key="10">
    <source>
        <dbReference type="ARBA" id="ARBA00023128"/>
    </source>
</evidence>
<evidence type="ECO:0000256" key="8">
    <source>
        <dbReference type="ARBA" id="ARBA00023054"/>
    </source>
</evidence>